<name>A0ABN9TSM1_9DINO</name>
<evidence type="ECO:0000313" key="3">
    <source>
        <dbReference type="Proteomes" id="UP001189429"/>
    </source>
</evidence>
<evidence type="ECO:0000313" key="2">
    <source>
        <dbReference type="EMBL" id="CAK0848774.1"/>
    </source>
</evidence>
<accession>A0ABN9TSM1</accession>
<protein>
    <submittedName>
        <fullName evidence="2">Uncharacterized protein</fullName>
    </submittedName>
</protein>
<organism evidence="2 3">
    <name type="scientific">Prorocentrum cordatum</name>
    <dbReference type="NCBI Taxonomy" id="2364126"/>
    <lineage>
        <taxon>Eukaryota</taxon>
        <taxon>Sar</taxon>
        <taxon>Alveolata</taxon>
        <taxon>Dinophyceae</taxon>
        <taxon>Prorocentrales</taxon>
        <taxon>Prorocentraceae</taxon>
        <taxon>Prorocentrum</taxon>
    </lineage>
</organism>
<dbReference type="Proteomes" id="UP001189429">
    <property type="component" value="Unassembled WGS sequence"/>
</dbReference>
<feature type="region of interest" description="Disordered" evidence="1">
    <location>
        <begin position="47"/>
        <end position="142"/>
    </location>
</feature>
<feature type="compositionally biased region" description="Basic and acidic residues" evidence="1">
    <location>
        <begin position="392"/>
        <end position="416"/>
    </location>
</feature>
<proteinExistence type="predicted"/>
<comment type="caution">
    <text evidence="2">The sequence shown here is derived from an EMBL/GenBank/DDBJ whole genome shotgun (WGS) entry which is preliminary data.</text>
</comment>
<dbReference type="EMBL" id="CAUYUJ010015008">
    <property type="protein sequence ID" value="CAK0848774.1"/>
    <property type="molecule type" value="Genomic_DNA"/>
</dbReference>
<feature type="region of interest" description="Disordered" evidence="1">
    <location>
        <begin position="385"/>
        <end position="425"/>
    </location>
</feature>
<feature type="compositionally biased region" description="Low complexity" evidence="1">
    <location>
        <begin position="109"/>
        <end position="124"/>
    </location>
</feature>
<sequence>FGPTDAAMAEICQKPAPPWRSCFGSSSAETVLDLACSTERAVRLMPRSGADDGLPAAMADSESPASARKRPAATAIACPPKRTKQDDDSSDAPLAAKPQPKGKAKAKAKGQAPKPAKGKAMAAPVEPPADEERAAPKAKAKALLVAKSKAPTASKSMAAPPVELHPVKAEITAGELSELEKLKGMKVPKPVVAARDSLKKAGISKLEDLTADKLKDVLDDDSLKSLFSSLGTTLKSKCPMLHAKYVKDTTGRASIERKREWLTKFIIDPTSGGCSAGQDTTVGSRDESESLTEWLTEEQLGGPMYLNSPLHASIIVKSLDCRPHRNGLLAEAGVREYKFSKEILREIEFKNNSSSVSSSVDVNADTYKQIQGAMMGQAISSALPLSDGAAGESEKEKKDRERKERAAAKAEKEKQEAQQNPMKAKVDEAKKLLDEQIKKAKAWARSVDDELREIPGYQLKLQRKGFPQSMGDYLAEQGNQHRLSMEKFANGIYTEAKSVKGQSSNDPQVYTTMSDKLKHDLEQETTKFNTFKKSTLDEMRKMKDSS</sequence>
<keyword evidence="3" id="KW-1185">Reference proteome</keyword>
<feature type="non-terminal residue" evidence="2">
    <location>
        <position position="1"/>
    </location>
</feature>
<evidence type="ECO:0000256" key="1">
    <source>
        <dbReference type="SAM" id="MobiDB-lite"/>
    </source>
</evidence>
<reference evidence="2" key="1">
    <citation type="submission" date="2023-10" db="EMBL/GenBank/DDBJ databases">
        <authorList>
            <person name="Chen Y."/>
            <person name="Shah S."/>
            <person name="Dougan E. K."/>
            <person name="Thang M."/>
            <person name="Chan C."/>
        </authorList>
    </citation>
    <scope>NUCLEOTIDE SEQUENCE [LARGE SCALE GENOMIC DNA]</scope>
</reference>
<gene>
    <name evidence="2" type="ORF">PCOR1329_LOCUS41639</name>
</gene>